<evidence type="ECO:0000256" key="5">
    <source>
        <dbReference type="ARBA" id="ARBA00023242"/>
    </source>
</evidence>
<proteinExistence type="inferred from homology"/>
<evidence type="ECO:0000313" key="8">
    <source>
        <dbReference type="Proteomes" id="UP001304243"/>
    </source>
</evidence>
<feature type="compositionally biased region" description="Low complexity" evidence="6">
    <location>
        <begin position="108"/>
        <end position="124"/>
    </location>
</feature>
<dbReference type="AlphaFoldDB" id="A0AAN7DHC1"/>
<comment type="subcellular location">
    <subcellularLocation>
        <location evidence="1">Nucleus</location>
    </subcellularLocation>
</comment>
<keyword evidence="3" id="KW-0805">Transcription regulation</keyword>
<feature type="region of interest" description="Disordered" evidence="6">
    <location>
        <begin position="214"/>
        <end position="311"/>
    </location>
</feature>
<sequence>MNHELTRRYPQPVPVSAATALHYRQYKNNTSVNSSLGSIPDHIELLNIKADLEALLPLSERRIRNLTKDLSNIKKNVRVRELTQEEQRQLDQQQVQLQKKQQQAQQQQQQQHQLLSQQQTQQHQDPSKKSGKSASPAMLEKLQIKQENTGIPVASLFVSRNLIFAQPIFTMLLFSVSFLSPLLSQADESSDMLHSNTHSKNQLERQLALEALRRKRRRDDDISLPKSTTSRSESPLNVVKLKRMDDAASSTVTRSLSPPSTASTPIAKAHSKSGQHTKKKKSTDTNRNHSSKQQNHAKAHNRSNTPDTDFVRVKAKDQVPILTFWTAIDPHFRPLAEEDRSFLLPKEDDDKFYTIPPLGRHYMDVWSEDDIPAMSRSHSPMSSSSRQGSHDHVKYLTHPLTDDHLFKEDISCGRLTERLLSSLVTDEGIMIHDEEDDQDDVISNELLNTTKDYHHNRSIEEMSFVPPDDIALFEERLKTELRYAGLFGEDDVDWSAREDDEICAELRLAARELKEQYTTNEYRKKRLLSVVDNQLQYEQYRHVLDNLDIQVEQCYLKRFRTQKSKKRKTPASSKSALSEHAVHAMTKRRTWVNALEGIFKDKNRVMPTESIFEDDGHVKSENRVNQ</sequence>
<evidence type="ECO:0000256" key="2">
    <source>
        <dbReference type="ARBA" id="ARBA00005330"/>
    </source>
</evidence>
<dbReference type="GO" id="GO:0005634">
    <property type="term" value="C:nucleus"/>
    <property type="evidence" value="ECO:0007669"/>
    <property type="project" value="UniProtKB-SubCell"/>
</dbReference>
<feature type="compositionally biased region" description="Polar residues" evidence="6">
    <location>
        <begin position="248"/>
        <end position="264"/>
    </location>
</feature>
<dbReference type="RefSeq" id="XP_064683295.1">
    <property type="nucleotide sequence ID" value="XM_064830793.1"/>
</dbReference>
<evidence type="ECO:0000256" key="4">
    <source>
        <dbReference type="ARBA" id="ARBA00023163"/>
    </source>
</evidence>
<accession>A0AAN7DHC1</accession>
<reference evidence="7 8" key="1">
    <citation type="submission" date="2022-11" db="EMBL/GenBank/DDBJ databases">
        <title>Mucor velutinosus strain NIH1002 WGS.</title>
        <authorList>
            <person name="Subramanian P."/>
            <person name="Mullikin J.C."/>
            <person name="Segre J.A."/>
            <person name="Zelazny A.M."/>
        </authorList>
    </citation>
    <scope>NUCLEOTIDE SEQUENCE [LARGE SCALE GENOMIC DNA]</scope>
    <source>
        <strain evidence="7 8">NIH1002</strain>
    </source>
</reference>
<evidence type="ECO:0000256" key="6">
    <source>
        <dbReference type="SAM" id="MobiDB-lite"/>
    </source>
</evidence>
<comment type="caution">
    <text evidence="7">The sequence shown here is derived from an EMBL/GenBank/DDBJ whole genome shotgun (WGS) entry which is preliminary data.</text>
</comment>
<comment type="similarity">
    <text evidence="2">Belongs to the NGG1 family.</text>
</comment>
<evidence type="ECO:0000256" key="1">
    <source>
        <dbReference type="ARBA" id="ARBA00004123"/>
    </source>
</evidence>
<dbReference type="SUPFAM" id="SSF81995">
    <property type="entry name" value="beta-sandwich domain of Sec23/24"/>
    <property type="match status" value="1"/>
</dbReference>
<dbReference type="GO" id="GO:0006357">
    <property type="term" value="P:regulation of transcription by RNA polymerase II"/>
    <property type="evidence" value="ECO:0007669"/>
    <property type="project" value="TreeGrafter"/>
</dbReference>
<dbReference type="GeneID" id="89955291"/>
<evidence type="ECO:0000256" key="3">
    <source>
        <dbReference type="ARBA" id="ARBA00023015"/>
    </source>
</evidence>
<dbReference type="PANTHER" id="PTHR13556">
    <property type="entry name" value="TRANSCRIPTIONAL ADAPTER 3-RELATED"/>
    <property type="match status" value="1"/>
</dbReference>
<name>A0AAN7DHC1_9FUNG</name>
<evidence type="ECO:0000313" key="7">
    <source>
        <dbReference type="EMBL" id="KAK4516629.1"/>
    </source>
</evidence>
<feature type="region of interest" description="Disordered" evidence="6">
    <location>
        <begin position="108"/>
        <end position="135"/>
    </location>
</feature>
<feature type="compositionally biased region" description="Basic residues" evidence="6">
    <location>
        <begin position="269"/>
        <end position="281"/>
    </location>
</feature>
<dbReference type="Proteomes" id="UP001304243">
    <property type="component" value="Unassembled WGS sequence"/>
</dbReference>
<dbReference type="Pfam" id="PF10198">
    <property type="entry name" value="Ada3"/>
    <property type="match status" value="1"/>
</dbReference>
<dbReference type="InterPro" id="IPR019340">
    <property type="entry name" value="Histone_AcTrfase_su3"/>
</dbReference>
<feature type="compositionally biased region" description="Polar residues" evidence="6">
    <location>
        <begin position="225"/>
        <end position="235"/>
    </location>
</feature>
<protein>
    <submittedName>
        <fullName evidence="7">Uncharacterized protein</fullName>
    </submittedName>
</protein>
<dbReference type="EMBL" id="JASEJX010000014">
    <property type="protein sequence ID" value="KAK4516629.1"/>
    <property type="molecule type" value="Genomic_DNA"/>
</dbReference>
<dbReference type="GO" id="GO:0003713">
    <property type="term" value="F:transcription coactivator activity"/>
    <property type="evidence" value="ECO:0007669"/>
    <property type="project" value="TreeGrafter"/>
</dbReference>
<gene>
    <name evidence="7" type="ORF">ATC70_011605</name>
</gene>
<dbReference type="GO" id="GO:0000124">
    <property type="term" value="C:SAGA complex"/>
    <property type="evidence" value="ECO:0007669"/>
    <property type="project" value="TreeGrafter"/>
</dbReference>
<keyword evidence="5" id="KW-0539">Nucleus</keyword>
<keyword evidence="4" id="KW-0804">Transcription</keyword>
<keyword evidence="8" id="KW-1185">Reference proteome</keyword>
<dbReference type="PANTHER" id="PTHR13556:SF2">
    <property type="entry name" value="TRANSCRIPTIONAL ADAPTER 3"/>
    <property type="match status" value="1"/>
</dbReference>
<organism evidence="7 8">
    <name type="scientific">Mucor velutinosus</name>
    <dbReference type="NCBI Taxonomy" id="708070"/>
    <lineage>
        <taxon>Eukaryota</taxon>
        <taxon>Fungi</taxon>
        <taxon>Fungi incertae sedis</taxon>
        <taxon>Mucoromycota</taxon>
        <taxon>Mucoromycotina</taxon>
        <taxon>Mucoromycetes</taxon>
        <taxon>Mucorales</taxon>
        <taxon>Mucorineae</taxon>
        <taxon>Mucoraceae</taxon>
        <taxon>Mucor</taxon>
    </lineage>
</organism>